<dbReference type="SFLD" id="SFLDS00003">
    <property type="entry name" value="Haloacid_Dehalogenase"/>
    <property type="match status" value="1"/>
</dbReference>
<dbReference type="InterPro" id="IPR006068">
    <property type="entry name" value="ATPase_P-typ_cation-transptr_C"/>
</dbReference>
<dbReference type="GO" id="GO:0005524">
    <property type="term" value="F:ATP binding"/>
    <property type="evidence" value="ECO:0007669"/>
    <property type="project" value="UniProtKB-KW"/>
</dbReference>
<dbReference type="Pfam" id="PF00689">
    <property type="entry name" value="Cation_ATPase_C"/>
    <property type="match status" value="1"/>
</dbReference>
<proteinExistence type="inferred from homology"/>
<sequence>MKQYQKKLDQLYTEFSSGENGLSTEQAVKNCEKFGRNVITEGKKKSIPVIFLEQYKDFLVLILIIAAIVSAFMKDVESCAVILVVITMNAILGTVQTVKAEKSLTNLKKLSAPTAKALRNGEKVIIPSEEIAVGDILLIEAGDQICADGRLIECASVQVNESALTGESVNIDKDMSDIEGEKPLAERANMVYSGSFVTYGRGKMLVTEVGMDTEVGKIASLIQNASERKTPLQNTLDEFGKKLSIAILIVCAVVFGLSVLRGGKLMDSFMFAIALAVAAIPEALSSIVTIVLSFGTQKMSKENAIIRKLQAVEGLGSVSVICSDKTGTLTQNKMTVRKIMVDGRIIDTDAVDLDDEKVKTMTRAMILCNDSSCKDGVEIGDPTETALINFGTKLGIDTDKVREDLPRISEIPFDSDRKLMSTLHVIDGEKVLYVKGAADVLINRITSSDEEKAVITQRVAELSEKGLRILAFAEKKFDKDTVCPEDEDGLEFVGLIAMMDPPREESKAAVAECRKAGIKPVMITGDHIVTASAIAREIGILDDNSKAVEGHELDAYSDEELVDFVKDKAVYARVTPEHKIRIVKAWQANGCIVSMTGDGVNDAPALKQADVGVAMGITGTEVSKDAASMVLADDNFATIVKAIRNGRNIYENIKKAILFLLSGNFAAILVVLFNSLLGLPVPFAAIHLLFINLLTDSLPAIGLGLEPHSEEVMKRKPRNANESILTRPFLGEIALYGVVIAIAVASAFLMGNKTSAALGMTMAFAVLCSARLFHGFSCKKKGPVIFSKDFFNNKFGLMAFGLGMVFLNSVLLVPQLKGLFKIADMTGMQFAWIYILSFGSMLVIQLIKAIFFTKSEK</sequence>
<feature type="transmembrane region" description="Helical" evidence="9">
    <location>
        <begin position="243"/>
        <end position="263"/>
    </location>
</feature>
<accession>A0AAE3IMW8</accession>
<evidence type="ECO:0000256" key="4">
    <source>
        <dbReference type="ARBA" id="ARBA00022741"/>
    </source>
</evidence>
<dbReference type="PANTHER" id="PTHR42861">
    <property type="entry name" value="CALCIUM-TRANSPORTING ATPASE"/>
    <property type="match status" value="1"/>
</dbReference>
<feature type="transmembrane region" description="Helical" evidence="9">
    <location>
        <begin position="831"/>
        <end position="851"/>
    </location>
</feature>
<dbReference type="GO" id="GO:0016887">
    <property type="term" value="F:ATP hydrolysis activity"/>
    <property type="evidence" value="ECO:0007669"/>
    <property type="project" value="InterPro"/>
</dbReference>
<organism evidence="11 12">
    <name type="scientific">Hominimerdicola aceti</name>
    <dbReference type="NCBI Taxonomy" id="2981726"/>
    <lineage>
        <taxon>Bacteria</taxon>
        <taxon>Bacillati</taxon>
        <taxon>Bacillota</taxon>
        <taxon>Clostridia</taxon>
        <taxon>Eubacteriales</taxon>
        <taxon>Oscillospiraceae</taxon>
        <taxon>Hominimerdicola</taxon>
    </lineage>
</organism>
<dbReference type="InterPro" id="IPR023214">
    <property type="entry name" value="HAD_sf"/>
</dbReference>
<evidence type="ECO:0000256" key="1">
    <source>
        <dbReference type="ARBA" id="ARBA00004141"/>
    </source>
</evidence>
<keyword evidence="12" id="KW-1185">Reference proteome</keyword>
<feature type="transmembrane region" description="Helical" evidence="9">
    <location>
        <begin position="795"/>
        <end position="816"/>
    </location>
</feature>
<dbReference type="Proteomes" id="UP001208131">
    <property type="component" value="Unassembled WGS sequence"/>
</dbReference>
<dbReference type="InterPro" id="IPR004014">
    <property type="entry name" value="ATPase_P-typ_cation-transptr_N"/>
</dbReference>
<dbReference type="FunFam" id="3.40.50.1000:FF:000028">
    <property type="entry name" value="Calcium-transporting P-type ATPase, putative"/>
    <property type="match status" value="1"/>
</dbReference>
<dbReference type="NCBIfam" id="TIGR01494">
    <property type="entry name" value="ATPase_P-type"/>
    <property type="match status" value="3"/>
</dbReference>
<evidence type="ECO:0000256" key="6">
    <source>
        <dbReference type="ARBA" id="ARBA00022967"/>
    </source>
</evidence>
<keyword evidence="5" id="KW-0067">ATP-binding</keyword>
<evidence type="ECO:0000259" key="10">
    <source>
        <dbReference type="SMART" id="SM00831"/>
    </source>
</evidence>
<feature type="transmembrane region" description="Helical" evidence="9">
    <location>
        <begin position="683"/>
        <end position="705"/>
    </location>
</feature>
<dbReference type="AlphaFoldDB" id="A0AAE3IMW8"/>
<evidence type="ECO:0000256" key="3">
    <source>
        <dbReference type="ARBA" id="ARBA00022692"/>
    </source>
</evidence>
<feature type="transmembrane region" description="Helical" evidence="9">
    <location>
        <begin position="756"/>
        <end position="774"/>
    </location>
</feature>
<keyword evidence="8 9" id="KW-0472">Membrane</keyword>
<evidence type="ECO:0000256" key="9">
    <source>
        <dbReference type="SAM" id="Phobius"/>
    </source>
</evidence>
<dbReference type="InterPro" id="IPR008250">
    <property type="entry name" value="ATPase_P-typ_transduc_dom_A_sf"/>
</dbReference>
<dbReference type="Gene3D" id="2.70.150.10">
    <property type="entry name" value="Calcium-transporting ATPase, cytoplasmic transduction domain A"/>
    <property type="match status" value="1"/>
</dbReference>
<feature type="transmembrane region" description="Helical" evidence="9">
    <location>
        <begin position="656"/>
        <end position="677"/>
    </location>
</feature>
<dbReference type="Gene3D" id="3.40.1110.10">
    <property type="entry name" value="Calcium-transporting ATPase, cytoplasmic domain N"/>
    <property type="match status" value="1"/>
</dbReference>
<evidence type="ECO:0000256" key="8">
    <source>
        <dbReference type="ARBA" id="ARBA00023136"/>
    </source>
</evidence>
<dbReference type="InterPro" id="IPR023299">
    <property type="entry name" value="ATPase_P-typ_cyto_dom_N"/>
</dbReference>
<dbReference type="GO" id="GO:0016020">
    <property type="term" value="C:membrane"/>
    <property type="evidence" value="ECO:0007669"/>
    <property type="project" value="UniProtKB-SubCell"/>
</dbReference>
<dbReference type="CDD" id="cd02089">
    <property type="entry name" value="P-type_ATPase_Ca_prok"/>
    <property type="match status" value="1"/>
</dbReference>
<dbReference type="Pfam" id="PF13246">
    <property type="entry name" value="Cation_ATPase"/>
    <property type="match status" value="1"/>
</dbReference>
<reference evidence="11 12" key="1">
    <citation type="journal article" date="2021" name="ISME Commun">
        <title>Automated analysis of genomic sequences facilitates high-throughput and comprehensive description of bacteria.</title>
        <authorList>
            <person name="Hitch T.C.A."/>
        </authorList>
    </citation>
    <scope>NUCLEOTIDE SEQUENCE [LARGE SCALE GENOMIC DNA]</scope>
    <source>
        <strain evidence="11 12">Sanger_31</strain>
    </source>
</reference>
<dbReference type="InterPro" id="IPR059000">
    <property type="entry name" value="ATPase_P-type_domA"/>
</dbReference>
<feature type="transmembrane region" description="Helical" evidence="9">
    <location>
        <begin position="725"/>
        <end position="750"/>
    </location>
</feature>
<dbReference type="RefSeq" id="WP_118054056.1">
    <property type="nucleotide sequence ID" value="NZ_JAOQJZ010000017.1"/>
</dbReference>
<feature type="transmembrane region" description="Helical" evidence="9">
    <location>
        <begin position="269"/>
        <end position="292"/>
    </location>
</feature>
<keyword evidence="4" id="KW-0547">Nucleotide-binding</keyword>
<keyword evidence="7 9" id="KW-1133">Transmembrane helix</keyword>
<name>A0AAE3IMW8_9FIRM</name>
<keyword evidence="6" id="KW-1278">Translocase</keyword>
<dbReference type="PRINTS" id="PR00120">
    <property type="entry name" value="HATPASE"/>
</dbReference>
<evidence type="ECO:0000256" key="2">
    <source>
        <dbReference type="ARBA" id="ARBA00005675"/>
    </source>
</evidence>
<evidence type="ECO:0000313" key="11">
    <source>
        <dbReference type="EMBL" id="MCU6706848.1"/>
    </source>
</evidence>
<dbReference type="SUPFAM" id="SSF81653">
    <property type="entry name" value="Calcium ATPase, transduction domain A"/>
    <property type="match status" value="1"/>
</dbReference>
<dbReference type="SFLD" id="SFLDF00027">
    <property type="entry name" value="p-type_atpase"/>
    <property type="match status" value="1"/>
</dbReference>
<feature type="transmembrane region" description="Helical" evidence="9">
    <location>
        <begin position="55"/>
        <end position="73"/>
    </location>
</feature>
<dbReference type="InterPro" id="IPR023298">
    <property type="entry name" value="ATPase_P-typ_TM_dom_sf"/>
</dbReference>
<dbReference type="Pfam" id="PF00122">
    <property type="entry name" value="E1-E2_ATPase"/>
    <property type="match status" value="1"/>
</dbReference>
<keyword evidence="3 9" id="KW-0812">Transmembrane</keyword>
<dbReference type="SUPFAM" id="SSF81665">
    <property type="entry name" value="Calcium ATPase, transmembrane domain M"/>
    <property type="match status" value="1"/>
</dbReference>
<dbReference type="EMBL" id="JAOQJZ010000017">
    <property type="protein sequence ID" value="MCU6706848.1"/>
    <property type="molecule type" value="Genomic_DNA"/>
</dbReference>
<comment type="subcellular location">
    <subcellularLocation>
        <location evidence="1">Membrane</location>
        <topology evidence="1">Multi-pass membrane protein</topology>
    </subcellularLocation>
</comment>
<dbReference type="Pfam" id="PF00690">
    <property type="entry name" value="Cation_ATPase_N"/>
    <property type="match status" value="1"/>
</dbReference>
<dbReference type="InterPro" id="IPR001757">
    <property type="entry name" value="P_typ_ATPase"/>
</dbReference>
<dbReference type="SUPFAM" id="SSF56784">
    <property type="entry name" value="HAD-like"/>
    <property type="match status" value="1"/>
</dbReference>
<evidence type="ECO:0000256" key="7">
    <source>
        <dbReference type="ARBA" id="ARBA00022989"/>
    </source>
</evidence>
<evidence type="ECO:0000256" key="5">
    <source>
        <dbReference type="ARBA" id="ARBA00022840"/>
    </source>
</evidence>
<gene>
    <name evidence="11" type="ORF">OCV57_13090</name>
</gene>
<evidence type="ECO:0000313" key="12">
    <source>
        <dbReference type="Proteomes" id="UP001208131"/>
    </source>
</evidence>
<protein>
    <submittedName>
        <fullName evidence="11">Cation-translocating P-type ATPase</fullName>
    </submittedName>
</protein>
<dbReference type="InterPro" id="IPR036412">
    <property type="entry name" value="HAD-like_sf"/>
</dbReference>
<dbReference type="SUPFAM" id="SSF81660">
    <property type="entry name" value="Metal cation-transporting ATPase, ATP-binding domain N"/>
    <property type="match status" value="1"/>
</dbReference>
<dbReference type="SMART" id="SM00831">
    <property type="entry name" value="Cation_ATPase_N"/>
    <property type="match status" value="1"/>
</dbReference>
<dbReference type="PROSITE" id="PS00154">
    <property type="entry name" value="ATPASE_E1_E2"/>
    <property type="match status" value="1"/>
</dbReference>
<dbReference type="InterPro" id="IPR018303">
    <property type="entry name" value="ATPase_P-typ_P_site"/>
</dbReference>
<comment type="caution">
    <text evidence="11">The sequence shown here is derived from an EMBL/GenBank/DDBJ whole genome shotgun (WGS) entry which is preliminary data.</text>
</comment>
<dbReference type="Gene3D" id="1.20.1110.10">
    <property type="entry name" value="Calcium-transporting ATPase, transmembrane domain"/>
    <property type="match status" value="1"/>
</dbReference>
<feature type="transmembrane region" description="Helical" evidence="9">
    <location>
        <begin position="79"/>
        <end position="98"/>
    </location>
</feature>
<comment type="similarity">
    <text evidence="2">Belongs to the cation transport ATPase (P-type) (TC 3.A.3) family. Type IIA subfamily.</text>
</comment>
<feature type="domain" description="Cation-transporting P-type ATPase N-terminal" evidence="10">
    <location>
        <begin position="2"/>
        <end position="75"/>
    </location>
</feature>
<dbReference type="FunFam" id="3.40.50.1000:FF:000001">
    <property type="entry name" value="Phospholipid-transporting ATPase IC"/>
    <property type="match status" value="1"/>
</dbReference>
<dbReference type="Gene3D" id="3.40.50.1000">
    <property type="entry name" value="HAD superfamily/HAD-like"/>
    <property type="match status" value="1"/>
</dbReference>
<dbReference type="PRINTS" id="PR00119">
    <property type="entry name" value="CATATPASE"/>
</dbReference>
<dbReference type="InterPro" id="IPR044492">
    <property type="entry name" value="P_typ_ATPase_HD_dom"/>
</dbReference>
<dbReference type="SFLD" id="SFLDG00002">
    <property type="entry name" value="C1.7:_P-type_atpase_like"/>
    <property type="match status" value="1"/>
</dbReference>